<gene>
    <name evidence="2" type="ORF">HYPSUDRAFT_1094494</name>
</gene>
<name>A0A0D2NLH2_HYPSF</name>
<evidence type="ECO:0000313" key="3">
    <source>
        <dbReference type="Proteomes" id="UP000054270"/>
    </source>
</evidence>
<feature type="compositionally biased region" description="Basic and acidic residues" evidence="1">
    <location>
        <begin position="103"/>
        <end position="112"/>
    </location>
</feature>
<sequence>MQAALYGIQEPPPPRAQPLNVVFYWIHPTLKSHTCPDGHYFEPYPISVKKRTCTVDQVSSFMNRELNSSCRVPKAISSWNEIAEIADTKGKKSPTGSNDETETERSAPEIGDRKFDLPDRWRISLSSLSGDPVKLALARAVYARTKNILLRDFLSALRLLRRLLFVNRTYFACPPCRPCPSRRLLHGRIDTHGTVEHLRTHGVLDSIEHDSTIETKEIKEAEEAATEDVDVTENTGAPKICKADRERSQGGTFLGILILAIHFLGVSKRL</sequence>
<dbReference type="STRING" id="945553.A0A0D2NLH2"/>
<dbReference type="AlphaFoldDB" id="A0A0D2NLH2"/>
<protein>
    <submittedName>
        <fullName evidence="2">Uncharacterized protein</fullName>
    </submittedName>
</protein>
<feature type="region of interest" description="Disordered" evidence="1">
    <location>
        <begin position="87"/>
        <end position="112"/>
    </location>
</feature>
<dbReference type="Proteomes" id="UP000054270">
    <property type="component" value="Unassembled WGS sequence"/>
</dbReference>
<proteinExistence type="predicted"/>
<accession>A0A0D2NLH2</accession>
<dbReference type="EMBL" id="KN817575">
    <property type="protein sequence ID" value="KJA19684.1"/>
    <property type="molecule type" value="Genomic_DNA"/>
</dbReference>
<evidence type="ECO:0000256" key="1">
    <source>
        <dbReference type="SAM" id="MobiDB-lite"/>
    </source>
</evidence>
<evidence type="ECO:0000313" key="2">
    <source>
        <dbReference type="EMBL" id="KJA19684.1"/>
    </source>
</evidence>
<organism evidence="2 3">
    <name type="scientific">Hypholoma sublateritium (strain FD-334 SS-4)</name>
    <dbReference type="NCBI Taxonomy" id="945553"/>
    <lineage>
        <taxon>Eukaryota</taxon>
        <taxon>Fungi</taxon>
        <taxon>Dikarya</taxon>
        <taxon>Basidiomycota</taxon>
        <taxon>Agaricomycotina</taxon>
        <taxon>Agaricomycetes</taxon>
        <taxon>Agaricomycetidae</taxon>
        <taxon>Agaricales</taxon>
        <taxon>Agaricineae</taxon>
        <taxon>Strophariaceae</taxon>
        <taxon>Hypholoma</taxon>
    </lineage>
</organism>
<reference evidence="3" key="1">
    <citation type="submission" date="2014-04" db="EMBL/GenBank/DDBJ databases">
        <title>Evolutionary Origins and Diversification of the Mycorrhizal Mutualists.</title>
        <authorList>
            <consortium name="DOE Joint Genome Institute"/>
            <consortium name="Mycorrhizal Genomics Consortium"/>
            <person name="Kohler A."/>
            <person name="Kuo A."/>
            <person name="Nagy L.G."/>
            <person name="Floudas D."/>
            <person name="Copeland A."/>
            <person name="Barry K.W."/>
            <person name="Cichocki N."/>
            <person name="Veneault-Fourrey C."/>
            <person name="LaButti K."/>
            <person name="Lindquist E.A."/>
            <person name="Lipzen A."/>
            <person name="Lundell T."/>
            <person name="Morin E."/>
            <person name="Murat C."/>
            <person name="Riley R."/>
            <person name="Ohm R."/>
            <person name="Sun H."/>
            <person name="Tunlid A."/>
            <person name="Henrissat B."/>
            <person name="Grigoriev I.V."/>
            <person name="Hibbett D.S."/>
            <person name="Martin F."/>
        </authorList>
    </citation>
    <scope>NUCLEOTIDE SEQUENCE [LARGE SCALE GENOMIC DNA]</scope>
    <source>
        <strain evidence="3">FD-334 SS-4</strain>
    </source>
</reference>
<keyword evidence="3" id="KW-1185">Reference proteome</keyword>